<proteinExistence type="predicted"/>
<dbReference type="Proteomes" id="UP000735302">
    <property type="component" value="Unassembled WGS sequence"/>
</dbReference>
<feature type="compositionally biased region" description="Basic and acidic residues" evidence="1">
    <location>
        <begin position="254"/>
        <end position="263"/>
    </location>
</feature>
<dbReference type="EMBL" id="BLXT01007857">
    <property type="protein sequence ID" value="GFO43182.1"/>
    <property type="molecule type" value="Genomic_DNA"/>
</dbReference>
<comment type="caution">
    <text evidence="2">The sequence shown here is derived from an EMBL/GenBank/DDBJ whole genome shotgun (WGS) entry which is preliminary data.</text>
</comment>
<gene>
    <name evidence="2" type="ORF">PoB_006968700</name>
</gene>
<evidence type="ECO:0000256" key="1">
    <source>
        <dbReference type="SAM" id="MobiDB-lite"/>
    </source>
</evidence>
<dbReference type="PANTHER" id="PTHR10974">
    <property type="entry name" value="FI08016P-RELATED"/>
    <property type="match status" value="1"/>
</dbReference>
<feature type="region of interest" description="Disordered" evidence="1">
    <location>
        <begin position="204"/>
        <end position="232"/>
    </location>
</feature>
<keyword evidence="3" id="KW-1185">Reference proteome</keyword>
<evidence type="ECO:0000313" key="2">
    <source>
        <dbReference type="EMBL" id="GFO43182.1"/>
    </source>
</evidence>
<dbReference type="InterPro" id="IPR004245">
    <property type="entry name" value="DUF229"/>
</dbReference>
<feature type="compositionally biased region" description="Acidic residues" evidence="1">
    <location>
        <begin position="205"/>
        <end position="217"/>
    </location>
</feature>
<accession>A0AAV4DG06</accession>
<reference evidence="2 3" key="1">
    <citation type="journal article" date="2021" name="Elife">
        <title>Chloroplast acquisition without the gene transfer in kleptoplastic sea slugs, Plakobranchus ocellatus.</title>
        <authorList>
            <person name="Maeda T."/>
            <person name="Takahashi S."/>
            <person name="Yoshida T."/>
            <person name="Shimamura S."/>
            <person name="Takaki Y."/>
            <person name="Nagai Y."/>
            <person name="Toyoda A."/>
            <person name="Suzuki Y."/>
            <person name="Arimoto A."/>
            <person name="Ishii H."/>
            <person name="Satoh N."/>
            <person name="Nishiyama T."/>
            <person name="Hasebe M."/>
            <person name="Maruyama T."/>
            <person name="Minagawa J."/>
            <person name="Obokata J."/>
            <person name="Shigenobu S."/>
        </authorList>
    </citation>
    <scope>NUCLEOTIDE SEQUENCE [LARGE SCALE GENOMIC DNA]</scope>
</reference>
<protein>
    <submittedName>
        <fullName evidence="2">Uncharacterized protein</fullName>
    </submittedName>
</protein>
<dbReference type="AlphaFoldDB" id="A0AAV4DG06"/>
<name>A0AAV4DG06_9GAST</name>
<dbReference type="PANTHER" id="PTHR10974:SF1">
    <property type="entry name" value="FI08016P-RELATED"/>
    <property type="match status" value="1"/>
</dbReference>
<feature type="compositionally biased region" description="Basic and acidic residues" evidence="1">
    <location>
        <begin position="218"/>
        <end position="232"/>
    </location>
</feature>
<evidence type="ECO:0000313" key="3">
    <source>
        <dbReference type="Proteomes" id="UP000735302"/>
    </source>
</evidence>
<feature type="region of interest" description="Disordered" evidence="1">
    <location>
        <begin position="250"/>
        <end position="271"/>
    </location>
</feature>
<sequence>MEDRMPFCLLVFPPWFLRKYPDVDRALTLNQNRLTSHFDIHATLRHILYFDGGNRAKHLPTGGLKGGGKASNGILSDVGESSTGSQAKVNNLRLSHGEIPDPFAGEFDGFPEKSSSIPTAPARGMSVFREIPRDRSCRDAGIDFQWCSCNRLEPVEMQDGLIRLLAFEFALLLSDKTLRARHLCHQLNLGKIRSAMRVHLAQDLLSEEDGKEEEEGEGKEKATDKERETDAGKRQFSKILSAFQKTNVSSVKQDFQRKNDKSNGGDADNNNQEMSIYLLSIETKPGGAVFEGHLQFSHADSSVRLLGTVLRLNMFQPQSMCVEEPGLKPFCYCKDLDESKKP</sequence>
<dbReference type="Pfam" id="PF02995">
    <property type="entry name" value="DUF229"/>
    <property type="match status" value="2"/>
</dbReference>
<dbReference type="GO" id="GO:0005615">
    <property type="term" value="C:extracellular space"/>
    <property type="evidence" value="ECO:0007669"/>
    <property type="project" value="TreeGrafter"/>
</dbReference>
<organism evidence="2 3">
    <name type="scientific">Plakobranchus ocellatus</name>
    <dbReference type="NCBI Taxonomy" id="259542"/>
    <lineage>
        <taxon>Eukaryota</taxon>
        <taxon>Metazoa</taxon>
        <taxon>Spiralia</taxon>
        <taxon>Lophotrochozoa</taxon>
        <taxon>Mollusca</taxon>
        <taxon>Gastropoda</taxon>
        <taxon>Heterobranchia</taxon>
        <taxon>Euthyneura</taxon>
        <taxon>Panpulmonata</taxon>
        <taxon>Sacoglossa</taxon>
        <taxon>Placobranchoidea</taxon>
        <taxon>Plakobranchidae</taxon>
        <taxon>Plakobranchus</taxon>
    </lineage>
</organism>